<dbReference type="OrthoDB" id="536836at2759"/>
<organism evidence="2 3">
    <name type="scientific">Raphidocelis subcapitata</name>
    <dbReference type="NCBI Taxonomy" id="307507"/>
    <lineage>
        <taxon>Eukaryota</taxon>
        <taxon>Viridiplantae</taxon>
        <taxon>Chlorophyta</taxon>
        <taxon>core chlorophytes</taxon>
        <taxon>Chlorophyceae</taxon>
        <taxon>CS clade</taxon>
        <taxon>Sphaeropleales</taxon>
        <taxon>Selenastraceae</taxon>
        <taxon>Raphidocelis</taxon>
    </lineage>
</organism>
<reference evidence="2 3" key="1">
    <citation type="journal article" date="2018" name="Sci. Rep.">
        <title>Raphidocelis subcapitata (=Pseudokirchneriella subcapitata) provides an insight into genome evolution and environmental adaptations in the Sphaeropleales.</title>
        <authorList>
            <person name="Suzuki S."/>
            <person name="Yamaguchi H."/>
            <person name="Nakajima N."/>
            <person name="Kawachi M."/>
        </authorList>
    </citation>
    <scope>NUCLEOTIDE SEQUENCE [LARGE SCALE GENOMIC DNA]</scope>
    <source>
        <strain evidence="2 3">NIES-35</strain>
    </source>
</reference>
<comment type="caution">
    <text evidence="2">The sequence shown here is derived from an EMBL/GenBank/DDBJ whole genome shotgun (WGS) entry which is preliminary data.</text>
</comment>
<sequence length="201" mass="21385">MRALASGGAGPSRGSAPAVRRAAAAARAARAAAPLQPRRGGAPRRRGPQPCAAVAPTAFSYETQRLVKLIATRQAVKTLLNYLSETNGEQHLWLHNFVADHPLPLSGETDADEWVARLATCPLTTVQDPRRSSVPTAVAAAAVLQGEREVSPRDVAERVLALRAHIAEEMSEGLGRMPEANAAVRRRALELSVVDFKPPAL</sequence>
<feature type="region of interest" description="Disordered" evidence="1">
    <location>
        <begin position="1"/>
        <end position="51"/>
    </location>
</feature>
<dbReference type="InterPro" id="IPR038052">
    <property type="entry name" value="Chaperonin_RbcX_sf"/>
</dbReference>
<dbReference type="InParanoid" id="A0A2V0PGJ8"/>
<feature type="compositionally biased region" description="Low complexity" evidence="1">
    <location>
        <begin position="1"/>
        <end position="40"/>
    </location>
</feature>
<proteinExistence type="predicted"/>
<dbReference type="EMBL" id="BDRX01000138">
    <property type="protein sequence ID" value="GBF98886.1"/>
    <property type="molecule type" value="Genomic_DNA"/>
</dbReference>
<dbReference type="Proteomes" id="UP000247498">
    <property type="component" value="Unassembled WGS sequence"/>
</dbReference>
<name>A0A2V0PGJ8_9CHLO</name>
<gene>
    <name evidence="2" type="ORF">Rsub_11524</name>
</gene>
<dbReference type="SUPFAM" id="SSF158615">
    <property type="entry name" value="RbcX-like"/>
    <property type="match status" value="1"/>
</dbReference>
<keyword evidence="3" id="KW-1185">Reference proteome</keyword>
<evidence type="ECO:0000256" key="1">
    <source>
        <dbReference type="SAM" id="MobiDB-lite"/>
    </source>
</evidence>
<evidence type="ECO:0000313" key="2">
    <source>
        <dbReference type="EMBL" id="GBF98886.1"/>
    </source>
</evidence>
<protein>
    <submittedName>
        <fullName evidence="2">Uncharacterized protein</fullName>
    </submittedName>
</protein>
<evidence type="ECO:0000313" key="3">
    <source>
        <dbReference type="Proteomes" id="UP000247498"/>
    </source>
</evidence>
<accession>A0A2V0PGJ8</accession>
<dbReference type="Gene3D" id="1.10.1200.210">
    <property type="entry name" value="Chaperonin-like RbcX"/>
    <property type="match status" value="1"/>
</dbReference>
<dbReference type="AlphaFoldDB" id="A0A2V0PGJ8"/>